<dbReference type="PANTHER" id="PTHR45947:SF3">
    <property type="entry name" value="SULFOQUINOVOSYL TRANSFERASE SQD2"/>
    <property type="match status" value="1"/>
</dbReference>
<keyword evidence="3" id="KW-1185">Reference proteome</keyword>
<reference evidence="3" key="1">
    <citation type="submission" date="2016-10" db="EMBL/GenBank/DDBJ databases">
        <authorList>
            <person name="Varghese N."/>
            <person name="Submissions S."/>
        </authorList>
    </citation>
    <scope>NUCLEOTIDE SEQUENCE [LARGE SCALE GENOMIC DNA]</scope>
    <source>
        <strain evidence="3">DSM 19181</strain>
    </source>
</reference>
<name>A0A1G9BSS6_9LACT</name>
<dbReference type="PANTHER" id="PTHR45947">
    <property type="entry name" value="SULFOQUINOVOSYL TRANSFERASE SQD2"/>
    <property type="match status" value="1"/>
</dbReference>
<dbReference type="RefSeq" id="WP_176759643.1">
    <property type="nucleotide sequence ID" value="NZ_FNFK01000029.1"/>
</dbReference>
<feature type="domain" description="Glycosyl transferase family 1" evidence="1">
    <location>
        <begin position="194"/>
        <end position="309"/>
    </location>
</feature>
<evidence type="ECO:0000313" key="2">
    <source>
        <dbReference type="EMBL" id="SDK42224.1"/>
    </source>
</evidence>
<sequence>MNKLIQTNRVVHIMSGFGGGISSFIKNKADALSDQGIVFDVITFDEVGADFRRSIEGTGGHIYKVSNPKQEGFKQFFYQVNAIMKKLPKDVLVHSHVNGIIALPFYLVAKKNRLSRFVIHAHTTSPLNSPNSKQDRIKRRLNKMMSKEKLSCGVKASENIFGKKAVARSSIVHIPNSIEPKRFLKESNPSQLKEEILRITDNRLIIGHVGRFKAVKNHPFMLDIIEELKNRKIHFLWFFAGDGLLKKTIETQVKERNLGDVVQFLGRRDDIENLFHMMDVVVLPSFDEGLPTVVIEAQASSTPCLLSDTITKECDLKLSIVKYLPIKSVDQWVKEIETFSPISVNKAEIKEKLVSMKFTNETSAQLYVKFLNREIKSYTI</sequence>
<dbReference type="InterPro" id="IPR050194">
    <property type="entry name" value="Glycosyltransferase_grp1"/>
</dbReference>
<dbReference type="Proteomes" id="UP000199433">
    <property type="component" value="Unassembled WGS sequence"/>
</dbReference>
<proteinExistence type="predicted"/>
<dbReference type="AlphaFoldDB" id="A0A1G9BSS6"/>
<dbReference type="Gene3D" id="3.40.50.2000">
    <property type="entry name" value="Glycogen Phosphorylase B"/>
    <property type="match status" value="2"/>
</dbReference>
<dbReference type="Pfam" id="PF00534">
    <property type="entry name" value="Glycos_transf_1"/>
    <property type="match status" value="1"/>
</dbReference>
<dbReference type="GO" id="GO:0016757">
    <property type="term" value="F:glycosyltransferase activity"/>
    <property type="evidence" value="ECO:0007669"/>
    <property type="project" value="InterPro"/>
</dbReference>
<evidence type="ECO:0000259" key="1">
    <source>
        <dbReference type="Pfam" id="PF00534"/>
    </source>
</evidence>
<evidence type="ECO:0000313" key="3">
    <source>
        <dbReference type="Proteomes" id="UP000199433"/>
    </source>
</evidence>
<dbReference type="STRING" id="426701.SAMN04488098_102920"/>
<organism evidence="2 3">
    <name type="scientific">Alkalibacterium thalassium</name>
    <dbReference type="NCBI Taxonomy" id="426701"/>
    <lineage>
        <taxon>Bacteria</taxon>
        <taxon>Bacillati</taxon>
        <taxon>Bacillota</taxon>
        <taxon>Bacilli</taxon>
        <taxon>Lactobacillales</taxon>
        <taxon>Carnobacteriaceae</taxon>
        <taxon>Alkalibacterium</taxon>
    </lineage>
</organism>
<dbReference type="EMBL" id="FNFK01000029">
    <property type="protein sequence ID" value="SDK42224.1"/>
    <property type="molecule type" value="Genomic_DNA"/>
</dbReference>
<keyword evidence="2" id="KW-0808">Transferase</keyword>
<gene>
    <name evidence="2" type="ORF">SAMN04488098_102920</name>
</gene>
<accession>A0A1G9BSS6</accession>
<dbReference type="SUPFAM" id="SSF53756">
    <property type="entry name" value="UDP-Glycosyltransferase/glycogen phosphorylase"/>
    <property type="match status" value="1"/>
</dbReference>
<protein>
    <submittedName>
        <fullName evidence="2">Glycosyltransferase involved in cell wall bisynthesis</fullName>
    </submittedName>
</protein>
<dbReference type="InterPro" id="IPR001296">
    <property type="entry name" value="Glyco_trans_1"/>
</dbReference>